<feature type="transmembrane region" description="Helical" evidence="1">
    <location>
        <begin position="126"/>
        <end position="142"/>
    </location>
</feature>
<dbReference type="RefSeq" id="WP_369045083.1">
    <property type="nucleotide sequence ID" value="NZ_CP163302.1"/>
</dbReference>
<feature type="transmembrane region" description="Helical" evidence="1">
    <location>
        <begin position="1109"/>
        <end position="1126"/>
    </location>
</feature>
<feature type="transmembrane region" description="Helical" evidence="1">
    <location>
        <begin position="603"/>
        <end position="621"/>
    </location>
</feature>
<feature type="transmembrane region" description="Helical" evidence="1">
    <location>
        <begin position="479"/>
        <end position="501"/>
    </location>
</feature>
<feature type="transmembrane region" description="Helical" evidence="1">
    <location>
        <begin position="411"/>
        <end position="433"/>
    </location>
</feature>
<feature type="transmembrane region" description="Helical" evidence="1">
    <location>
        <begin position="102"/>
        <end position="119"/>
    </location>
</feature>
<feature type="transmembrane region" description="Helical" evidence="1">
    <location>
        <begin position="333"/>
        <end position="351"/>
    </location>
</feature>
<feature type="transmembrane region" description="Helical" evidence="1">
    <location>
        <begin position="186"/>
        <end position="205"/>
    </location>
</feature>
<feature type="transmembrane region" description="Helical" evidence="1">
    <location>
        <begin position="1189"/>
        <end position="1207"/>
    </location>
</feature>
<keyword evidence="1" id="KW-0812">Transmembrane</keyword>
<feature type="transmembrane region" description="Helical" evidence="1">
    <location>
        <begin position="1213"/>
        <end position="1231"/>
    </location>
</feature>
<feature type="transmembrane region" description="Helical" evidence="1">
    <location>
        <begin position="154"/>
        <end position="174"/>
    </location>
</feature>
<keyword evidence="1" id="KW-1133">Transmembrane helix</keyword>
<feature type="transmembrane region" description="Helical" evidence="1">
    <location>
        <begin position="46"/>
        <end position="63"/>
    </location>
</feature>
<feature type="transmembrane region" description="Helical" evidence="1">
    <location>
        <begin position="1041"/>
        <end position="1060"/>
    </location>
</feature>
<feature type="transmembrane region" description="Helical" evidence="1">
    <location>
        <begin position="20"/>
        <end position="40"/>
    </location>
</feature>
<feature type="transmembrane region" description="Helical" evidence="1">
    <location>
        <begin position="1236"/>
        <end position="1252"/>
    </location>
</feature>
<feature type="transmembrane region" description="Helical" evidence="1">
    <location>
        <begin position="704"/>
        <end position="724"/>
    </location>
</feature>
<feature type="transmembrane region" description="Helical" evidence="1">
    <location>
        <begin position="1133"/>
        <end position="1151"/>
    </location>
</feature>
<accession>A0AB39L1J3</accession>
<feature type="transmembrane region" description="Helical" evidence="1">
    <location>
        <begin position="1163"/>
        <end position="1180"/>
    </location>
</feature>
<dbReference type="EMBL" id="CP163302">
    <property type="protein sequence ID" value="XDP44357.1"/>
    <property type="molecule type" value="Genomic_DNA"/>
</dbReference>
<sequence>MAEEAARRRERRGIQSANIALYAAALLMVAAAALFLTSSVDKGLRLAGLAGVTALFYVAGLVVHARFPRLRPAAVAFAGTGLALLPVTGLGLDIVVLHRPSLSWLITSLVGLVAFGFAAVRIESRVLVYLSLTFVFTTAWSGTEVLGGALAADYAALIGAAAVLAVVSAVEPRWVPPLYLRPIAQLHPYVVPSTFVAATVTVQILDRWQYPGLVAAMSVYLAATSFLTGRALMRRLSWWGARTTSAIAAGVGAAQAVDAGLTWFGHSALAAGAVAAVVMIALGTLASAALEWRAAPGLGLSPRVARVEQATGVFVQAALVAVASAVSTPGADGYLFIAAAVFGVTAQFVAWRWGAPADWLPVLAFAVLPFLDLARWPLAVLAVEGCLYFASRAVWPPAPAVEDSLPVWGRIHFVAAARLASLLAVPSIVAALLPDSTRPSSRVAAVAFAVLATAAAQLAGTGVLGAARLPEYRRGAMTWVLASTAFVSVTTVGVAGGTLFAPASHLSPLYGPAVSVACAGAVALWAGLFLVPSAPVGLDRDGSTTGGPAQAAVGESVPNLLLGVLALEAFLVGEGGLSNAVLALSVSVLGISAWRASSTIRRWAYIWLARGAATLLALGAFRELELDGWRPVAFGERITGVHVFAAVVLVQVAVPIAVELWGHRTGRRFRWTLEDAAVVLGVALPATAAVAMERLRGVGMTDSLSHLAAIIVVAFAVASALAGMALRLRRASAAVAPVALAVMAVVAARDLRVLEILTALFTVFSAAMVYLAPQAASKGAHLVAARALPVALAMLVAQDATASPTWISIVLAVGLALQHVVRRVLARATAALPFQEATYWSGLAGQLAVPLGYLLLARQGPEGGRWVILLEALFVVVSVLATLRSHPRAGYVGVAGLLLGAVALGPSMHFQAGQILVHPLLSGQSTALLLAAVALAHIAGMARWEPRARRGGQVLPWAWTAGAGAFAVYAVVLAMPERSWVLGVAVGAAAAVLLAASYVWTATEWISVITFPLGVLLTLSAGSSIALDLVDGLPVVWREPVRVMAGTLVPAAAAVALRWSGRWPGRRGQRVGAAGRFAADPVRRWSLSGAAVVALAASGTTAWDAPAAVVLPFLVAALVAVVVPELWPRFRRLGVEVGAVVLTAAVQRAVFAGGPDPSTFWLVQWYVVVAAVIALLRYYVRRSVAVGRAWFEGSSGALTLTGLWTLFEGDNAQQVWLLVAFAVLTLAGLLLSERRFTIWGVAGVVACVLWSVRAYVYALLGILGLAIIAAAVWWLARRPRGTLLR</sequence>
<feature type="transmembrane region" description="Helical" evidence="1">
    <location>
        <begin position="731"/>
        <end position="748"/>
    </location>
</feature>
<feature type="transmembrane region" description="Helical" evidence="1">
    <location>
        <begin position="1085"/>
        <end position="1103"/>
    </location>
</feature>
<evidence type="ECO:0000256" key="1">
    <source>
        <dbReference type="SAM" id="Phobius"/>
    </source>
</evidence>
<feature type="transmembrane region" description="Helical" evidence="1">
    <location>
        <begin position="641"/>
        <end position="661"/>
    </location>
</feature>
<keyword evidence="1" id="KW-0472">Membrane</keyword>
<feature type="transmembrane region" description="Helical" evidence="1">
    <location>
        <begin position="921"/>
        <end position="942"/>
    </location>
</feature>
<feature type="transmembrane region" description="Helical" evidence="1">
    <location>
        <begin position="863"/>
        <end position="883"/>
    </location>
</feature>
<feature type="transmembrane region" description="Helical" evidence="1">
    <location>
        <begin position="75"/>
        <end position="96"/>
    </location>
</feature>
<feature type="transmembrane region" description="Helical" evidence="1">
    <location>
        <begin position="1258"/>
        <end position="1276"/>
    </location>
</feature>
<organism evidence="2">
    <name type="scientific">Sinomonas puerhi</name>
    <dbReference type="NCBI Taxonomy" id="3238584"/>
    <lineage>
        <taxon>Bacteria</taxon>
        <taxon>Bacillati</taxon>
        <taxon>Actinomycetota</taxon>
        <taxon>Actinomycetes</taxon>
        <taxon>Micrococcales</taxon>
        <taxon>Micrococcaceae</taxon>
        <taxon>Sinomonas</taxon>
    </lineage>
</organism>
<evidence type="ECO:0000313" key="2">
    <source>
        <dbReference type="EMBL" id="XDP44357.1"/>
    </source>
</evidence>
<feature type="transmembrane region" description="Helical" evidence="1">
    <location>
        <begin position="270"/>
        <end position="290"/>
    </location>
</feature>
<reference evidence="2" key="1">
    <citation type="submission" date="2024-07" db="EMBL/GenBank/DDBJ databases">
        <authorList>
            <person name="fu j."/>
        </authorList>
    </citation>
    <scope>NUCLEOTIDE SEQUENCE</scope>
    <source>
        <strain evidence="2">P10A9</strain>
    </source>
</reference>
<feature type="transmembrane region" description="Helical" evidence="1">
    <location>
        <begin position="803"/>
        <end position="825"/>
    </location>
</feature>
<feature type="transmembrane region" description="Helical" evidence="1">
    <location>
        <begin position="1008"/>
        <end position="1029"/>
    </location>
</feature>
<feature type="transmembrane region" description="Helical" evidence="1">
    <location>
        <begin position="513"/>
        <end position="531"/>
    </location>
</feature>
<feature type="transmembrane region" description="Helical" evidence="1">
    <location>
        <begin position="980"/>
        <end position="1001"/>
    </location>
</feature>
<feature type="transmembrane region" description="Helical" evidence="1">
    <location>
        <begin position="310"/>
        <end position="327"/>
    </location>
</feature>
<evidence type="ECO:0008006" key="3">
    <source>
        <dbReference type="Google" id="ProtNLM"/>
    </source>
</evidence>
<feature type="transmembrane region" description="Helical" evidence="1">
    <location>
        <begin position="445"/>
        <end position="467"/>
    </location>
</feature>
<feature type="transmembrane region" description="Helical" evidence="1">
    <location>
        <begin position="890"/>
        <end position="909"/>
    </location>
</feature>
<protein>
    <recommendedName>
        <fullName evidence="3">Membrane protein DUF2157</fullName>
    </recommendedName>
</protein>
<feature type="transmembrane region" description="Helical" evidence="1">
    <location>
        <begin position="569"/>
        <end position="591"/>
    </location>
</feature>
<feature type="transmembrane region" description="Helical" evidence="1">
    <location>
        <begin position="837"/>
        <end position="857"/>
    </location>
</feature>
<dbReference type="KEGG" id="spue:AB5L97_13875"/>
<proteinExistence type="predicted"/>
<gene>
    <name evidence="2" type="ORF">AB5L97_13875</name>
</gene>
<name>A0AB39L1J3_9MICC</name>
<feature type="transmembrane region" description="Helical" evidence="1">
    <location>
        <begin position="954"/>
        <end position="974"/>
    </location>
</feature>
<feature type="transmembrane region" description="Helical" evidence="1">
    <location>
        <begin position="211"/>
        <end position="233"/>
    </location>
</feature>
<feature type="transmembrane region" description="Helical" evidence="1">
    <location>
        <begin position="754"/>
        <end position="772"/>
    </location>
</feature>